<dbReference type="PROSITE" id="PS51257">
    <property type="entry name" value="PROKAR_LIPOPROTEIN"/>
    <property type="match status" value="1"/>
</dbReference>
<comment type="caution">
    <text evidence="4">The sequence shown here is derived from an EMBL/GenBank/DDBJ whole genome shotgun (WGS) entry which is preliminary data.</text>
</comment>
<feature type="signal peptide" evidence="2">
    <location>
        <begin position="1"/>
        <end position="21"/>
    </location>
</feature>
<keyword evidence="2" id="KW-0732">Signal</keyword>
<dbReference type="Pfam" id="PF03793">
    <property type="entry name" value="PASTA"/>
    <property type="match status" value="1"/>
</dbReference>
<feature type="region of interest" description="Disordered" evidence="1">
    <location>
        <begin position="47"/>
        <end position="78"/>
    </location>
</feature>
<accession>A0A7Y6M235</accession>
<organism evidence="4 5">
    <name type="scientific">Nonomuraea montanisoli</name>
    <dbReference type="NCBI Taxonomy" id="2741721"/>
    <lineage>
        <taxon>Bacteria</taxon>
        <taxon>Bacillati</taxon>
        <taxon>Actinomycetota</taxon>
        <taxon>Actinomycetes</taxon>
        <taxon>Streptosporangiales</taxon>
        <taxon>Streptosporangiaceae</taxon>
        <taxon>Nonomuraea</taxon>
    </lineage>
</organism>
<dbReference type="InterPro" id="IPR005543">
    <property type="entry name" value="PASTA_dom"/>
</dbReference>
<proteinExistence type="predicted"/>
<dbReference type="AlphaFoldDB" id="A0A7Y6M235"/>
<dbReference type="Proteomes" id="UP000586042">
    <property type="component" value="Unassembled WGS sequence"/>
</dbReference>
<evidence type="ECO:0000256" key="1">
    <source>
        <dbReference type="SAM" id="MobiDB-lite"/>
    </source>
</evidence>
<evidence type="ECO:0000259" key="3">
    <source>
        <dbReference type="PROSITE" id="PS51178"/>
    </source>
</evidence>
<keyword evidence="5" id="KW-1185">Reference proteome</keyword>
<evidence type="ECO:0000256" key="2">
    <source>
        <dbReference type="SAM" id="SignalP"/>
    </source>
</evidence>
<dbReference type="EMBL" id="JABWGN010000002">
    <property type="protein sequence ID" value="NUW30754.1"/>
    <property type="molecule type" value="Genomic_DNA"/>
</dbReference>
<feature type="domain" description="PASTA" evidence="3">
    <location>
        <begin position="74"/>
        <end position="146"/>
    </location>
</feature>
<evidence type="ECO:0000313" key="4">
    <source>
        <dbReference type="EMBL" id="NUW30754.1"/>
    </source>
</evidence>
<name>A0A7Y6M235_9ACTN</name>
<dbReference type="RefSeq" id="WP_175588207.1">
    <property type="nucleotide sequence ID" value="NZ_JABWGN010000002.1"/>
</dbReference>
<gene>
    <name evidence="4" type="ORF">HTZ77_04860</name>
</gene>
<feature type="chain" id="PRO_5038722387" evidence="2">
    <location>
        <begin position="22"/>
        <end position="149"/>
    </location>
</feature>
<reference evidence="4 5" key="1">
    <citation type="submission" date="2020-06" db="EMBL/GenBank/DDBJ databases">
        <title>Nonomuraea sp. SMC257, a novel actinomycete isolated from soil.</title>
        <authorList>
            <person name="Chanama M."/>
        </authorList>
    </citation>
    <scope>NUCLEOTIDE SEQUENCE [LARGE SCALE GENOMIC DNA]</scope>
    <source>
        <strain evidence="4 5">SMC257</strain>
    </source>
</reference>
<evidence type="ECO:0000313" key="5">
    <source>
        <dbReference type="Proteomes" id="UP000586042"/>
    </source>
</evidence>
<dbReference type="CDD" id="cd06577">
    <property type="entry name" value="PASTA_pknB"/>
    <property type="match status" value="1"/>
</dbReference>
<dbReference type="PROSITE" id="PS51178">
    <property type="entry name" value="PASTA"/>
    <property type="match status" value="1"/>
</dbReference>
<protein>
    <submittedName>
        <fullName evidence="4">PASTA domain-containing protein</fullName>
    </submittedName>
</protein>
<sequence length="149" mass="15487">MRSHHTVWPACAAILATAFLAACGACTPPATPAATVTATVTATVPAPTAPATVTESPEPADPPKQKTDAPAAPAEEKKKLPDVVGMNLQAGQDTLQAAGFYVLNDKDATGQNRFQVFDRNWVITKQTPAGGRTVSTSTLITLYAKKIGE</sequence>
<dbReference type="Gene3D" id="3.30.10.20">
    <property type="match status" value="1"/>
</dbReference>